<evidence type="ECO:0000256" key="20">
    <source>
        <dbReference type="ARBA" id="ARBA00047475"/>
    </source>
</evidence>
<keyword evidence="10" id="KW-0732">Signal</keyword>
<keyword evidence="13" id="KW-1133">Transmembrane helix</keyword>
<organism evidence="24 25">
    <name type="scientific">Caenorhabditis angaria</name>
    <dbReference type="NCBI Taxonomy" id="860376"/>
    <lineage>
        <taxon>Eukaryota</taxon>
        <taxon>Metazoa</taxon>
        <taxon>Ecdysozoa</taxon>
        <taxon>Nematoda</taxon>
        <taxon>Chromadorea</taxon>
        <taxon>Rhabditida</taxon>
        <taxon>Rhabditina</taxon>
        <taxon>Rhabditomorpha</taxon>
        <taxon>Rhabditoidea</taxon>
        <taxon>Rhabditidae</taxon>
        <taxon>Peloderinae</taxon>
        <taxon>Caenorhabditis</taxon>
    </lineage>
</organism>
<feature type="region of interest" description="Disordered" evidence="21">
    <location>
        <begin position="494"/>
        <end position="517"/>
    </location>
</feature>
<keyword evidence="12" id="KW-0862">Zinc</keyword>
<dbReference type="SMART" id="SM00399">
    <property type="entry name" value="ZnF_C4"/>
    <property type="match status" value="1"/>
</dbReference>
<dbReference type="Pfam" id="PF00105">
    <property type="entry name" value="zf-C4"/>
    <property type="match status" value="1"/>
</dbReference>
<evidence type="ECO:0000256" key="13">
    <source>
        <dbReference type="ARBA" id="ARBA00022989"/>
    </source>
</evidence>
<keyword evidence="16" id="KW-0472">Membrane</keyword>
<dbReference type="EMBL" id="CANHGI010000005">
    <property type="protein sequence ID" value="CAI5451228.1"/>
    <property type="molecule type" value="Genomic_DNA"/>
</dbReference>
<name>A0A9P1IXI6_9PELO</name>
<feature type="domain" description="Nuclear receptor" evidence="22">
    <location>
        <begin position="519"/>
        <end position="596"/>
    </location>
</feature>
<dbReference type="EC" id="2.4.1.17" evidence="5"/>
<protein>
    <recommendedName>
        <fullName evidence="5">glucuronosyltransferase</fullName>
        <ecNumber evidence="5">2.4.1.17</ecNumber>
    </recommendedName>
</protein>
<dbReference type="InterPro" id="IPR000536">
    <property type="entry name" value="Nucl_hrmn_rcpt_lig-bd"/>
</dbReference>
<keyword evidence="25" id="KW-1185">Reference proteome</keyword>
<evidence type="ECO:0000256" key="14">
    <source>
        <dbReference type="ARBA" id="ARBA00023015"/>
    </source>
</evidence>
<dbReference type="GO" id="GO:0005634">
    <property type="term" value="C:nucleus"/>
    <property type="evidence" value="ECO:0007669"/>
    <property type="project" value="UniProtKB-SubCell"/>
</dbReference>
<evidence type="ECO:0000256" key="21">
    <source>
        <dbReference type="SAM" id="MobiDB-lite"/>
    </source>
</evidence>
<evidence type="ECO:0000256" key="1">
    <source>
        <dbReference type="ARBA" id="ARBA00004123"/>
    </source>
</evidence>
<evidence type="ECO:0000256" key="16">
    <source>
        <dbReference type="ARBA" id="ARBA00023136"/>
    </source>
</evidence>
<dbReference type="PROSITE" id="PS51843">
    <property type="entry name" value="NR_LBD"/>
    <property type="match status" value="1"/>
</dbReference>
<dbReference type="InterPro" id="IPR001628">
    <property type="entry name" value="Znf_hrmn_rcpt"/>
</dbReference>
<evidence type="ECO:0000256" key="5">
    <source>
        <dbReference type="ARBA" id="ARBA00012544"/>
    </source>
</evidence>
<dbReference type="Gene3D" id="3.40.50.2000">
    <property type="entry name" value="Glycogen Phosphorylase B"/>
    <property type="match status" value="2"/>
</dbReference>
<dbReference type="PRINTS" id="PR00047">
    <property type="entry name" value="STROIDFINGER"/>
</dbReference>
<evidence type="ECO:0000256" key="8">
    <source>
        <dbReference type="ARBA" id="ARBA00022692"/>
    </source>
</evidence>
<dbReference type="FunFam" id="3.40.50.2000:FF:000228">
    <property type="entry name" value="UDP-GlucuronosylTransferase"/>
    <property type="match status" value="1"/>
</dbReference>
<accession>A0A9P1IXI6</accession>
<dbReference type="Pfam" id="PF00104">
    <property type="entry name" value="Hormone_recep"/>
    <property type="match status" value="1"/>
</dbReference>
<dbReference type="InterPro" id="IPR050271">
    <property type="entry name" value="UDP-glycosyltransferase"/>
</dbReference>
<dbReference type="GO" id="GO:0015020">
    <property type="term" value="F:glucuronosyltransferase activity"/>
    <property type="evidence" value="ECO:0007669"/>
    <property type="project" value="UniProtKB-EC"/>
</dbReference>
<dbReference type="GO" id="GO:0000978">
    <property type="term" value="F:RNA polymerase II cis-regulatory region sequence-specific DNA binding"/>
    <property type="evidence" value="ECO:0007669"/>
    <property type="project" value="InterPro"/>
</dbReference>
<dbReference type="CDD" id="cd06960">
    <property type="entry name" value="NR_DBD_HNF4A"/>
    <property type="match status" value="1"/>
</dbReference>
<evidence type="ECO:0000256" key="17">
    <source>
        <dbReference type="ARBA" id="ARBA00023163"/>
    </source>
</evidence>
<keyword evidence="8" id="KW-0812">Transmembrane</keyword>
<keyword evidence="19" id="KW-0539">Nucleus</keyword>
<evidence type="ECO:0000256" key="2">
    <source>
        <dbReference type="ARBA" id="ARBA00004167"/>
    </source>
</evidence>
<dbReference type="FunFam" id="3.30.50.10:FF:000030">
    <property type="entry name" value="Nuclear Hormone Receptor family"/>
    <property type="match status" value="1"/>
</dbReference>
<evidence type="ECO:0000256" key="9">
    <source>
        <dbReference type="ARBA" id="ARBA00022723"/>
    </source>
</evidence>
<evidence type="ECO:0000256" key="10">
    <source>
        <dbReference type="ARBA" id="ARBA00022729"/>
    </source>
</evidence>
<keyword evidence="14" id="KW-0805">Transcription regulation</keyword>
<evidence type="ECO:0000256" key="19">
    <source>
        <dbReference type="ARBA" id="ARBA00023242"/>
    </source>
</evidence>
<evidence type="ECO:0000259" key="22">
    <source>
        <dbReference type="PROSITE" id="PS51030"/>
    </source>
</evidence>
<dbReference type="InterPro" id="IPR013088">
    <property type="entry name" value="Znf_NHR/GATA"/>
</dbReference>
<comment type="catalytic activity">
    <reaction evidence="20">
        <text>glucuronate acceptor + UDP-alpha-D-glucuronate = acceptor beta-D-glucuronoside + UDP + H(+)</text>
        <dbReference type="Rhea" id="RHEA:21032"/>
        <dbReference type="ChEBI" id="CHEBI:15378"/>
        <dbReference type="ChEBI" id="CHEBI:58052"/>
        <dbReference type="ChEBI" id="CHEBI:58223"/>
        <dbReference type="ChEBI" id="CHEBI:132367"/>
        <dbReference type="ChEBI" id="CHEBI:132368"/>
        <dbReference type="EC" id="2.4.1.17"/>
    </reaction>
</comment>
<dbReference type="InterPro" id="IPR002213">
    <property type="entry name" value="UDP_glucos_trans"/>
</dbReference>
<proteinExistence type="inferred from homology"/>
<dbReference type="AlphaFoldDB" id="A0A9P1IXI6"/>
<feature type="compositionally biased region" description="Polar residues" evidence="21">
    <location>
        <begin position="497"/>
        <end position="512"/>
    </location>
</feature>
<dbReference type="CDD" id="cd03784">
    <property type="entry name" value="GT1_Gtf-like"/>
    <property type="match status" value="1"/>
</dbReference>
<evidence type="ECO:0000256" key="4">
    <source>
        <dbReference type="ARBA" id="ARBA00009995"/>
    </source>
</evidence>
<dbReference type="PANTHER" id="PTHR48043">
    <property type="entry name" value="EG:EG0003.4 PROTEIN-RELATED"/>
    <property type="match status" value="1"/>
</dbReference>
<evidence type="ECO:0000256" key="15">
    <source>
        <dbReference type="ARBA" id="ARBA00023125"/>
    </source>
</evidence>
<dbReference type="PANTHER" id="PTHR48043:SF127">
    <property type="entry name" value="GLUCURONOSYLTRANSFERASE"/>
    <property type="match status" value="1"/>
</dbReference>
<gene>
    <name evidence="24" type="ORF">CAMP_LOCUS13865</name>
</gene>
<dbReference type="OrthoDB" id="9984314at2759"/>
<feature type="region of interest" description="Disordered" evidence="21">
    <location>
        <begin position="695"/>
        <end position="724"/>
    </location>
</feature>
<dbReference type="PROSITE" id="PS00031">
    <property type="entry name" value="NUCLEAR_REC_DBD_1"/>
    <property type="match status" value="1"/>
</dbReference>
<keyword evidence="17" id="KW-0804">Transcription</keyword>
<evidence type="ECO:0000256" key="6">
    <source>
        <dbReference type="ARBA" id="ARBA00022676"/>
    </source>
</evidence>
<dbReference type="SUPFAM" id="SSF53756">
    <property type="entry name" value="UDP-Glycosyltransferase/glycogen phosphorylase"/>
    <property type="match status" value="1"/>
</dbReference>
<keyword evidence="9" id="KW-0479">Metal-binding</keyword>
<evidence type="ECO:0000256" key="12">
    <source>
        <dbReference type="ARBA" id="ARBA00022833"/>
    </source>
</evidence>
<evidence type="ECO:0000256" key="7">
    <source>
        <dbReference type="ARBA" id="ARBA00022679"/>
    </source>
</evidence>
<keyword evidence="7" id="KW-0808">Transferase</keyword>
<dbReference type="GO" id="GO:0003700">
    <property type="term" value="F:DNA-binding transcription factor activity"/>
    <property type="evidence" value="ECO:0007669"/>
    <property type="project" value="InterPro"/>
</dbReference>
<dbReference type="Gene3D" id="1.10.565.10">
    <property type="entry name" value="Retinoid X Receptor"/>
    <property type="match status" value="1"/>
</dbReference>
<dbReference type="PROSITE" id="PS51030">
    <property type="entry name" value="NUCLEAR_REC_DBD_2"/>
    <property type="match status" value="1"/>
</dbReference>
<comment type="caution">
    <text evidence="24">The sequence shown here is derived from an EMBL/GenBank/DDBJ whole genome shotgun (WGS) entry which is preliminary data.</text>
</comment>
<evidence type="ECO:0000256" key="11">
    <source>
        <dbReference type="ARBA" id="ARBA00022771"/>
    </source>
</evidence>
<dbReference type="SUPFAM" id="SSF57716">
    <property type="entry name" value="Glucocorticoid receptor-like (DNA-binding domain)"/>
    <property type="match status" value="1"/>
</dbReference>
<evidence type="ECO:0000313" key="25">
    <source>
        <dbReference type="Proteomes" id="UP001152747"/>
    </source>
</evidence>
<evidence type="ECO:0000313" key="24">
    <source>
        <dbReference type="EMBL" id="CAI5451228.1"/>
    </source>
</evidence>
<dbReference type="Proteomes" id="UP001152747">
    <property type="component" value="Unassembled WGS sequence"/>
</dbReference>
<dbReference type="Pfam" id="PF00201">
    <property type="entry name" value="UDPGT"/>
    <property type="match status" value="1"/>
</dbReference>
<dbReference type="GO" id="GO:0016020">
    <property type="term" value="C:membrane"/>
    <property type="evidence" value="ECO:0007669"/>
    <property type="project" value="UniProtKB-SubCell"/>
</dbReference>
<sequence>MFFIYFLLVSYVQSYNILISNPVIGYSHMKFMGKLADLLASQGHTITVLECEIFPTANIESLIKNKSIERIFYPKDVIEVSESPKEDPFLRLWDDPMFTDPLFGSLVMPSIFSELAYPPVKKLLNDKDLLNNLRNRKFDAIIAETFEISGFYVAHLLGIKSIISVMTSVRYPAVQYLFGQPNILGYVPGAFSKYGKNARFFDRLNDWYFEFFETRKYFQLCEKQYELINEDGKLPHWTKLVTKSTFYIVNSNPYLDFALPSTPNIVYVGGMTINKNKTIGSLPEEYSKILNEREATVIVSFGTVVKSFEMPSNFKKGLLKTFKSLPNITFIWKYEKDDDIRKDLPNNVYLKKWIPQPELLADKRVKLFVTHGGLGSTFEVAYSGIPTIVIPLFNDQFNNAMIKMVENERYSIKAQELANVLLNQPYDPKETLLKHIDFAIKFPTFDKLTPEVGSSNFIGFYYLDVFGFLLVIGIDFPMFKQSLSTSYDSEVNDELPSITSPNSSTSKPGPSTTHRHQRPTQCLVCGKPANGFHYEVESCNGCKTFFRRVIMSEKQFKCKLEGDCFDLMKRENPVKCRACRYEKCISVGMNPLAMQVDEEEAKSGKFVKLTKKRENAIKEEVIDLEYETTSDCLRVMTTQRNINEQIIDSLVYLEMKVEEFRYSAYNPESTKIPCLKNLLTSKTLISLANKMGPMKWSTEPIPKPPPPPPPNKEGGLRPRPPFDPTRKQWFPFDLLAMVEYSKTFMYLNQLDLEDRIRLVQHGTLACMNLHISFHSVSRKYDELIFPDGDAAFMKIGSVYGEAVMSMQPLIRYNVGKTEYILLKAILLCNPAVSDLSEHAQKIIMKQRKEYANALFDYCLSQPNLGPSHFVLLIGIIDTLEHQQRHQKDLHVLYTLPHVKKLKISERMLLVDDIMEN</sequence>
<keyword evidence="6" id="KW-0328">Glycosyltransferase</keyword>
<evidence type="ECO:0000256" key="3">
    <source>
        <dbReference type="ARBA" id="ARBA00005993"/>
    </source>
</evidence>
<feature type="domain" description="NR LBD" evidence="23">
    <location>
        <begin position="642"/>
        <end position="912"/>
    </location>
</feature>
<reference evidence="24" key="1">
    <citation type="submission" date="2022-11" db="EMBL/GenBank/DDBJ databases">
        <authorList>
            <person name="Kikuchi T."/>
        </authorList>
    </citation>
    <scope>NUCLEOTIDE SEQUENCE</scope>
    <source>
        <strain evidence="24">PS1010</strain>
    </source>
</reference>
<comment type="similarity">
    <text evidence="3">Belongs to the nuclear hormone receptor family.</text>
</comment>
<keyword evidence="18" id="KW-0675">Receptor</keyword>
<dbReference type="InterPro" id="IPR049636">
    <property type="entry name" value="HNF4-like_DBD"/>
</dbReference>
<keyword evidence="11" id="KW-0863">Zinc-finger</keyword>
<dbReference type="InterPro" id="IPR035500">
    <property type="entry name" value="NHR-like_dom_sf"/>
</dbReference>
<keyword evidence="15" id="KW-0238">DNA-binding</keyword>
<dbReference type="GO" id="GO:0008270">
    <property type="term" value="F:zinc ion binding"/>
    <property type="evidence" value="ECO:0007669"/>
    <property type="project" value="UniProtKB-KW"/>
</dbReference>
<comment type="subcellular location">
    <subcellularLocation>
        <location evidence="2">Membrane</location>
        <topology evidence="2">Single-pass membrane protein</topology>
    </subcellularLocation>
    <subcellularLocation>
        <location evidence="1">Nucleus</location>
    </subcellularLocation>
</comment>
<comment type="similarity">
    <text evidence="4">Belongs to the UDP-glycosyltransferase family.</text>
</comment>
<dbReference type="SUPFAM" id="SSF48508">
    <property type="entry name" value="Nuclear receptor ligand-binding domain"/>
    <property type="match status" value="1"/>
</dbReference>
<dbReference type="Gene3D" id="3.30.50.10">
    <property type="entry name" value="Erythroid Transcription Factor GATA-1, subunit A"/>
    <property type="match status" value="1"/>
</dbReference>
<evidence type="ECO:0000256" key="18">
    <source>
        <dbReference type="ARBA" id="ARBA00023170"/>
    </source>
</evidence>
<evidence type="ECO:0000259" key="23">
    <source>
        <dbReference type="PROSITE" id="PS51843"/>
    </source>
</evidence>
<dbReference type="SMART" id="SM00430">
    <property type="entry name" value="HOLI"/>
    <property type="match status" value="1"/>
</dbReference>
<dbReference type="FunFam" id="3.40.50.2000:FF:000038">
    <property type="entry name" value="UDP-GlucuronosylTransferase"/>
    <property type="match status" value="1"/>
</dbReference>
<feature type="compositionally biased region" description="Pro residues" evidence="21">
    <location>
        <begin position="701"/>
        <end position="711"/>
    </location>
</feature>